<protein>
    <submittedName>
        <fullName evidence="1">Uncharacterized protein</fullName>
    </submittedName>
</protein>
<evidence type="ECO:0000313" key="1">
    <source>
        <dbReference type="EMBL" id="KAK3772529.1"/>
    </source>
</evidence>
<name>A0AAE1DJ08_9GAST</name>
<comment type="caution">
    <text evidence="1">The sequence shown here is derived from an EMBL/GenBank/DDBJ whole genome shotgun (WGS) entry which is preliminary data.</text>
</comment>
<dbReference type="PROSITE" id="PS51257">
    <property type="entry name" value="PROKAR_LIPOPROTEIN"/>
    <property type="match status" value="1"/>
</dbReference>
<evidence type="ECO:0000313" key="2">
    <source>
        <dbReference type="Proteomes" id="UP001283361"/>
    </source>
</evidence>
<proteinExistence type="predicted"/>
<reference evidence="1" key="1">
    <citation type="journal article" date="2023" name="G3 (Bethesda)">
        <title>A reference genome for the long-term kleptoplast-retaining sea slug Elysia crispata morphotype clarki.</title>
        <authorList>
            <person name="Eastman K.E."/>
            <person name="Pendleton A.L."/>
            <person name="Shaikh M.A."/>
            <person name="Suttiyut T."/>
            <person name="Ogas R."/>
            <person name="Tomko P."/>
            <person name="Gavelis G."/>
            <person name="Widhalm J.R."/>
            <person name="Wisecaver J.H."/>
        </authorList>
    </citation>
    <scope>NUCLEOTIDE SEQUENCE</scope>
    <source>
        <strain evidence="1">ECLA1</strain>
    </source>
</reference>
<dbReference type="AlphaFoldDB" id="A0AAE1DJ08"/>
<gene>
    <name evidence="1" type="ORF">RRG08_043744</name>
</gene>
<dbReference type="EMBL" id="JAWDGP010003622">
    <property type="protein sequence ID" value="KAK3772529.1"/>
    <property type="molecule type" value="Genomic_DNA"/>
</dbReference>
<dbReference type="Proteomes" id="UP001283361">
    <property type="component" value="Unassembled WGS sequence"/>
</dbReference>
<organism evidence="1 2">
    <name type="scientific">Elysia crispata</name>
    <name type="common">lettuce slug</name>
    <dbReference type="NCBI Taxonomy" id="231223"/>
    <lineage>
        <taxon>Eukaryota</taxon>
        <taxon>Metazoa</taxon>
        <taxon>Spiralia</taxon>
        <taxon>Lophotrochozoa</taxon>
        <taxon>Mollusca</taxon>
        <taxon>Gastropoda</taxon>
        <taxon>Heterobranchia</taxon>
        <taxon>Euthyneura</taxon>
        <taxon>Panpulmonata</taxon>
        <taxon>Sacoglossa</taxon>
        <taxon>Placobranchoidea</taxon>
        <taxon>Plakobranchidae</taxon>
        <taxon>Elysia</taxon>
    </lineage>
</organism>
<keyword evidence="2" id="KW-1185">Reference proteome</keyword>
<sequence>MAESVKIYCVCLTGLLCSCDSSQELTLRHKLECKVVCEVGQSSVTPAGLSAKIRYQLVMKQKVASIHEQEAALFWLRQ</sequence>
<accession>A0AAE1DJ08</accession>